<name>A0A841Q4F2_9BACI</name>
<dbReference type="Pfam" id="PF03633">
    <property type="entry name" value="Glyco_hydro_65C"/>
    <property type="match status" value="1"/>
</dbReference>
<dbReference type="GO" id="GO:0016757">
    <property type="term" value="F:glycosyltransferase activity"/>
    <property type="evidence" value="ECO:0007669"/>
    <property type="project" value="UniProtKB-KW"/>
</dbReference>
<feature type="active site" description="Proton donor" evidence="4">
    <location>
        <position position="498"/>
    </location>
</feature>
<dbReference type="Proteomes" id="UP000581688">
    <property type="component" value="Unassembled WGS sequence"/>
</dbReference>
<sequence>MEYGLGKKAFKDWVVAEVSFSPDMLGKGEAIMYLGNGYMGLRSATEEAYLKETRNLFVSGTFNKAEQNEVTELPNLADVTKLDIRIDGERFSLEFGETKDYVRQLNVKTAELTRSFHWTSPKGKELEFLFKRFVSLDNLHVIAMKMEVESLTESVEISFDSGINAQVTNSGSQHFLEGERRVYDRRFVQLVQTTNESGIDVVHNTAHKVFVNGHQVNTEPKMDMSRRKVWLTYDLTLGQGEKLEVEKLTTVYTNRDKEFDKPTYELSQLREHGIADLKEAVARGYDNLFEAHRTAWQNKVWNVYNFEVDSEDSFDQLALRFALYHLTIMTPAHDERMGIGAKALSGEGYKGHSFWDTEIFILPFFTYSNPHIAKSLLTYRYHGLAGARRKALENGYEGAMYPWEAAWPTDGEVTPAWGDVDIVTGEQTKIWSGLIEQHITSDISFAVYQYYRVTGDEEFMTNHGYEMIFDTAKFWASRLEWNDKKEEYHINNVIGPDEYKEHVDNNAYTNYMAYFNLKLASRFFEKLKKENPKRFTELDNQLSLTKAYPIWEKKAEKLYLPKPQEADLVIPQDDTYLRLKEIDLTKYKNQEGVRGIYKDYNPEQINKIQVTKQADVLVLLYLLEQTFLNEDYRFSYEVKKANFNFYEPKTLHDSSLSLATHAILANDIGKQELAYSLFKEACEIDLGPYMHTSDEGVHAASIGGIWSAAVFGFAGIRIKGNQLSIHPKLPKHWNRMNFTIKWKEQPLTITISQSALSIKAESKGSIVCEIFGKLYSFENEVEIPIRNIQLADI</sequence>
<organism evidence="9 10">
    <name type="scientific">Salirhabdus euzebyi</name>
    <dbReference type="NCBI Taxonomy" id="394506"/>
    <lineage>
        <taxon>Bacteria</taxon>
        <taxon>Bacillati</taxon>
        <taxon>Bacillota</taxon>
        <taxon>Bacilli</taxon>
        <taxon>Bacillales</taxon>
        <taxon>Bacillaceae</taxon>
        <taxon>Salirhabdus</taxon>
    </lineage>
</organism>
<dbReference type="InterPro" id="IPR037018">
    <property type="entry name" value="GH65_N"/>
</dbReference>
<evidence type="ECO:0000256" key="2">
    <source>
        <dbReference type="ARBA" id="ARBA00022676"/>
    </source>
</evidence>
<gene>
    <name evidence="9" type="ORF">HNQ94_001680</name>
</gene>
<dbReference type="SUPFAM" id="SSF48208">
    <property type="entry name" value="Six-hairpin glycosidases"/>
    <property type="match status" value="1"/>
</dbReference>
<dbReference type="SUPFAM" id="SSF74650">
    <property type="entry name" value="Galactose mutarotase-like"/>
    <property type="match status" value="1"/>
</dbReference>
<dbReference type="PANTHER" id="PTHR11051">
    <property type="entry name" value="GLYCOSYL HYDROLASE-RELATED"/>
    <property type="match status" value="1"/>
</dbReference>
<dbReference type="EMBL" id="JACHGH010000004">
    <property type="protein sequence ID" value="MBB6453232.1"/>
    <property type="molecule type" value="Genomic_DNA"/>
</dbReference>
<dbReference type="PIRSF" id="PIRSF036289">
    <property type="entry name" value="Glycosyl_hydrolase_malt_phosph"/>
    <property type="match status" value="1"/>
</dbReference>
<dbReference type="GO" id="GO:0005975">
    <property type="term" value="P:carbohydrate metabolic process"/>
    <property type="evidence" value="ECO:0007669"/>
    <property type="project" value="InterPro"/>
</dbReference>
<keyword evidence="9" id="KW-0378">Hydrolase</keyword>
<evidence type="ECO:0000256" key="3">
    <source>
        <dbReference type="ARBA" id="ARBA00022679"/>
    </source>
</evidence>
<evidence type="ECO:0000259" key="7">
    <source>
        <dbReference type="Pfam" id="PF03633"/>
    </source>
</evidence>
<dbReference type="AlphaFoldDB" id="A0A841Q4F2"/>
<evidence type="ECO:0000313" key="10">
    <source>
        <dbReference type="Proteomes" id="UP000581688"/>
    </source>
</evidence>
<comment type="caution">
    <text evidence="9">The sequence shown here is derived from an EMBL/GenBank/DDBJ whole genome shotgun (WGS) entry which is preliminary data.</text>
</comment>
<dbReference type="PANTHER" id="PTHR11051:SF8">
    <property type="entry name" value="PROTEIN-GLUCOSYLGALACTOSYLHYDROXYLYSINE GLUCOSIDASE"/>
    <property type="match status" value="1"/>
</dbReference>
<dbReference type="InterPro" id="IPR017045">
    <property type="entry name" value="Malt_Pase/Glycosyl_Hdrlase"/>
</dbReference>
<keyword evidence="10" id="KW-1185">Reference proteome</keyword>
<dbReference type="InterPro" id="IPR008928">
    <property type="entry name" value="6-hairpin_glycosidase_sf"/>
</dbReference>
<dbReference type="Gene3D" id="2.60.420.10">
    <property type="entry name" value="Maltose phosphorylase, domain 3"/>
    <property type="match status" value="1"/>
</dbReference>
<dbReference type="GO" id="GO:0004553">
    <property type="term" value="F:hydrolase activity, hydrolyzing O-glycosyl compounds"/>
    <property type="evidence" value="ECO:0007669"/>
    <property type="project" value="TreeGrafter"/>
</dbReference>
<reference evidence="9 10" key="1">
    <citation type="submission" date="2020-08" db="EMBL/GenBank/DDBJ databases">
        <title>Genomic Encyclopedia of Type Strains, Phase IV (KMG-IV): sequencing the most valuable type-strain genomes for metagenomic binning, comparative biology and taxonomic classification.</title>
        <authorList>
            <person name="Goeker M."/>
        </authorList>
    </citation>
    <scope>NUCLEOTIDE SEQUENCE [LARGE SCALE GENOMIC DNA]</scope>
    <source>
        <strain evidence="9 10">DSM 19612</strain>
    </source>
</reference>
<comment type="similarity">
    <text evidence="1">Belongs to the glycosyl hydrolase 65 family.</text>
</comment>
<evidence type="ECO:0000259" key="8">
    <source>
        <dbReference type="Pfam" id="PF03636"/>
    </source>
</evidence>
<dbReference type="InterPro" id="IPR011013">
    <property type="entry name" value="Gal_mutarotase_sf_dom"/>
</dbReference>
<dbReference type="InterPro" id="IPR005195">
    <property type="entry name" value="Glyco_hydro_65_M"/>
</dbReference>
<evidence type="ECO:0000259" key="6">
    <source>
        <dbReference type="Pfam" id="PF03632"/>
    </source>
</evidence>
<dbReference type="InterPro" id="IPR012341">
    <property type="entry name" value="6hp_glycosidase-like_sf"/>
</dbReference>
<evidence type="ECO:0000256" key="5">
    <source>
        <dbReference type="PIRSR" id="PIRSR036289-51"/>
    </source>
</evidence>
<feature type="domain" description="Glycoside hydrolase family 65 central catalytic" evidence="6">
    <location>
        <begin position="320"/>
        <end position="706"/>
    </location>
</feature>
<evidence type="ECO:0000256" key="4">
    <source>
        <dbReference type="PIRSR" id="PIRSR036289-50"/>
    </source>
</evidence>
<accession>A0A841Q4F2</accession>
<proteinExistence type="inferred from homology"/>
<feature type="domain" description="Glycoside hydrolase family 65 C-terminal" evidence="7">
    <location>
        <begin position="716"/>
        <end position="775"/>
    </location>
</feature>
<evidence type="ECO:0000313" key="9">
    <source>
        <dbReference type="EMBL" id="MBB6453232.1"/>
    </source>
</evidence>
<feature type="binding site" evidence="5">
    <location>
        <begin position="612"/>
        <end position="613"/>
    </location>
    <ligand>
        <name>substrate</name>
    </ligand>
</feature>
<keyword evidence="3" id="KW-0808">Transferase</keyword>
<dbReference type="InterPro" id="IPR005194">
    <property type="entry name" value="Glyco_hydro_65_C"/>
</dbReference>
<protein>
    <submittedName>
        <fullName evidence="9">Putative glycosyl hydrolase</fullName>
    </submittedName>
</protein>
<dbReference type="Pfam" id="PF03636">
    <property type="entry name" value="Glyco_hydro_65N"/>
    <property type="match status" value="1"/>
</dbReference>
<keyword evidence="2" id="KW-0328">Glycosyltransferase</keyword>
<dbReference type="Gene3D" id="1.50.10.10">
    <property type="match status" value="1"/>
</dbReference>
<dbReference type="InterPro" id="IPR005196">
    <property type="entry name" value="Glyco_hydro_65_N"/>
</dbReference>
<feature type="domain" description="Glycoside hydrolase family 65 N-terminal" evidence="8">
    <location>
        <begin position="17"/>
        <end position="255"/>
    </location>
</feature>
<dbReference type="Gene3D" id="2.70.98.40">
    <property type="entry name" value="Glycoside hydrolase, family 65, N-terminal domain"/>
    <property type="match status" value="1"/>
</dbReference>
<evidence type="ECO:0000256" key="1">
    <source>
        <dbReference type="ARBA" id="ARBA00006768"/>
    </source>
</evidence>
<dbReference type="GO" id="GO:0030246">
    <property type="term" value="F:carbohydrate binding"/>
    <property type="evidence" value="ECO:0007669"/>
    <property type="project" value="InterPro"/>
</dbReference>
<dbReference type="Pfam" id="PF03632">
    <property type="entry name" value="Glyco_hydro_65m"/>
    <property type="match status" value="1"/>
</dbReference>
<feature type="binding site" evidence="5">
    <location>
        <begin position="355"/>
        <end position="356"/>
    </location>
    <ligand>
        <name>substrate</name>
    </ligand>
</feature>